<evidence type="ECO:0000313" key="3">
    <source>
        <dbReference type="EMBL" id="PIZ39312.1"/>
    </source>
</evidence>
<evidence type="ECO:0000259" key="2">
    <source>
        <dbReference type="PROSITE" id="PS50966"/>
    </source>
</evidence>
<evidence type="ECO:0000256" key="1">
    <source>
        <dbReference type="PROSITE-ProRule" id="PRU00325"/>
    </source>
</evidence>
<protein>
    <recommendedName>
        <fullName evidence="2">SWIM-type domain-containing protein</fullName>
    </recommendedName>
</protein>
<keyword evidence="1" id="KW-0863">Zinc-finger</keyword>
<feature type="domain" description="SWIM-type" evidence="2">
    <location>
        <begin position="50"/>
        <end position="87"/>
    </location>
</feature>
<dbReference type="AlphaFoldDB" id="A0A2M7T8A3"/>
<name>A0A2M7T8A3_9ACTN</name>
<comment type="caution">
    <text evidence="3">The sequence shown here is derived from an EMBL/GenBank/DDBJ whole genome shotgun (WGS) entry which is preliminary data.</text>
</comment>
<dbReference type="InterPro" id="IPR007527">
    <property type="entry name" value="Znf_SWIM"/>
</dbReference>
<accession>A0A2M7T8A3</accession>
<reference evidence="4" key="1">
    <citation type="submission" date="2017-09" db="EMBL/GenBank/DDBJ databases">
        <title>Depth-based differentiation of microbial function through sediment-hosted aquifers and enrichment of novel symbionts in the deep terrestrial subsurface.</title>
        <authorList>
            <person name="Probst A.J."/>
            <person name="Ladd B."/>
            <person name="Jarett J.K."/>
            <person name="Geller-Mcgrath D.E."/>
            <person name="Sieber C.M.K."/>
            <person name="Emerson J.B."/>
            <person name="Anantharaman K."/>
            <person name="Thomas B.C."/>
            <person name="Malmstrom R."/>
            <person name="Stieglmeier M."/>
            <person name="Klingl A."/>
            <person name="Woyke T."/>
            <person name="Ryan C.M."/>
            <person name="Banfield J.F."/>
        </authorList>
    </citation>
    <scope>NUCLEOTIDE SEQUENCE [LARGE SCALE GENOMIC DNA]</scope>
</reference>
<gene>
    <name evidence="3" type="ORF">COY37_05105</name>
</gene>
<proteinExistence type="predicted"/>
<dbReference type="Proteomes" id="UP000230956">
    <property type="component" value="Unassembled WGS sequence"/>
</dbReference>
<dbReference type="PROSITE" id="PS50966">
    <property type="entry name" value="ZF_SWIM"/>
    <property type="match status" value="1"/>
</dbReference>
<dbReference type="GO" id="GO:0008270">
    <property type="term" value="F:zinc ion binding"/>
    <property type="evidence" value="ECO:0007669"/>
    <property type="project" value="UniProtKB-KW"/>
</dbReference>
<sequence length="575" mass="67074">MQISINDLESLIDPTILQRGKDYFRRGLVAELEEVEEDRWSALVEGTQTYEVRVKLKGDRIAESLCDCPYDFGPVCKHEVAVYLAIGKILAGEDLPEKKKKPSQRQAKRKTVADKIIGIVKKLTEEEMREIILEYALNDREFRNTLLARNLLKKGEAGENKKEDYKRIMRDSLRLGMDRHGFIGYWSSSRAIRGIEELVYEADKMLEQQKPERALPIYQAAIEETVPALQYADDSNGDLGGVIELSFEKLNECAEDIADKNVRKDLFEYALKAAKDKIYDGWSDWQWEWLGIASKLIGNLEEKKKLLQKIDELAAASQIEDSYSSKYDRERAAELKLEILKKWDQEKVSQFIADNLEHTPIRRIALEDAIVQKDYKKAKELAKAGMELDAKRGYPGLVHEWLNSLLRIAELENDAEAVRKYSKELFFKGHHEFKYYDKLKSTYSQEEWLGVADRLIKELIESRNCDTYIMGEIFIREEKWPELLGLMKSNPSEHTLDSFGKYLEDRFPDDLIEIHELVIRDILKRTSGRAVYQNACRRLRRMKKMGAGERVLKMVEEFRRTYKNRRALLEELEEF</sequence>
<dbReference type="EMBL" id="PFNG01000123">
    <property type="protein sequence ID" value="PIZ39312.1"/>
    <property type="molecule type" value="Genomic_DNA"/>
</dbReference>
<organism evidence="3 4">
    <name type="scientific">Candidatus Aquicultor secundus</name>
    <dbReference type="NCBI Taxonomy" id="1973895"/>
    <lineage>
        <taxon>Bacteria</taxon>
        <taxon>Bacillati</taxon>
        <taxon>Actinomycetota</taxon>
        <taxon>Candidatus Aquicultoria</taxon>
        <taxon>Candidatus Aquicultorales</taxon>
        <taxon>Candidatus Aquicultoraceae</taxon>
        <taxon>Candidatus Aquicultor</taxon>
    </lineage>
</organism>
<evidence type="ECO:0000313" key="4">
    <source>
        <dbReference type="Proteomes" id="UP000230956"/>
    </source>
</evidence>
<keyword evidence="1" id="KW-0862">Zinc</keyword>
<keyword evidence="1" id="KW-0479">Metal-binding</keyword>